<dbReference type="SUPFAM" id="SSF55785">
    <property type="entry name" value="PYP-like sensor domain (PAS domain)"/>
    <property type="match status" value="1"/>
</dbReference>
<evidence type="ECO:0000313" key="3">
    <source>
        <dbReference type="Proteomes" id="UP001069802"/>
    </source>
</evidence>
<dbReference type="InterPro" id="IPR000014">
    <property type="entry name" value="PAS"/>
</dbReference>
<feature type="domain" description="PAS" evidence="1">
    <location>
        <begin position="24"/>
        <end position="75"/>
    </location>
</feature>
<dbReference type="CDD" id="cd00130">
    <property type="entry name" value="PAS"/>
    <property type="match status" value="1"/>
</dbReference>
<organism evidence="2 3">
    <name type="scientific">Kiloniella laminariae</name>
    <dbReference type="NCBI Taxonomy" id="454162"/>
    <lineage>
        <taxon>Bacteria</taxon>
        <taxon>Pseudomonadati</taxon>
        <taxon>Pseudomonadota</taxon>
        <taxon>Alphaproteobacteria</taxon>
        <taxon>Rhodospirillales</taxon>
        <taxon>Kiloniellaceae</taxon>
        <taxon>Kiloniella</taxon>
    </lineage>
</organism>
<dbReference type="NCBIfam" id="TIGR00229">
    <property type="entry name" value="sensory_box"/>
    <property type="match status" value="1"/>
</dbReference>
<dbReference type="RefSeq" id="WP_269425170.1">
    <property type="nucleotide sequence ID" value="NZ_JAPWGY010000015.1"/>
</dbReference>
<dbReference type="Gene3D" id="3.30.450.20">
    <property type="entry name" value="PAS domain"/>
    <property type="match status" value="1"/>
</dbReference>
<proteinExistence type="predicted"/>
<gene>
    <name evidence="2" type="ORF">O4H49_19860</name>
</gene>
<evidence type="ECO:0000259" key="1">
    <source>
        <dbReference type="PROSITE" id="PS50112"/>
    </source>
</evidence>
<dbReference type="Pfam" id="PF08447">
    <property type="entry name" value="PAS_3"/>
    <property type="match status" value="1"/>
</dbReference>
<dbReference type="InterPro" id="IPR013655">
    <property type="entry name" value="PAS_fold_3"/>
</dbReference>
<dbReference type="Proteomes" id="UP001069802">
    <property type="component" value="Unassembled WGS sequence"/>
</dbReference>
<dbReference type="EMBL" id="JAPWGY010000015">
    <property type="protein sequence ID" value="MCZ4283050.1"/>
    <property type="molecule type" value="Genomic_DNA"/>
</dbReference>
<sequence>MHSQVLTGKERFFKDDEIIVSKTDLKGHITYANKIFLKIADYKETEVLGQPHRIIRHPSMPRAIFRLLWETLEKKQEIFAYVINRTKGGDHYWVIAHVTPSLDSNNRIIGYHSNRRVPERKVLDQTIIPLYKNLWNIEQQDNRKTGLQQSYKTLTDLLHHKGQEYDEYISRIINNRGEAA</sequence>
<name>A0ABT4LQ78_9PROT</name>
<comment type="caution">
    <text evidence="2">The sequence shown here is derived from an EMBL/GenBank/DDBJ whole genome shotgun (WGS) entry which is preliminary data.</text>
</comment>
<dbReference type="PROSITE" id="PS50112">
    <property type="entry name" value="PAS"/>
    <property type="match status" value="1"/>
</dbReference>
<dbReference type="InterPro" id="IPR035965">
    <property type="entry name" value="PAS-like_dom_sf"/>
</dbReference>
<evidence type="ECO:0000313" key="2">
    <source>
        <dbReference type="EMBL" id="MCZ4283050.1"/>
    </source>
</evidence>
<accession>A0ABT4LQ78</accession>
<reference evidence="2" key="1">
    <citation type="submission" date="2022-12" db="EMBL/GenBank/DDBJ databases">
        <title>Bacterial isolates from different developmental stages of Nematostella vectensis.</title>
        <authorList>
            <person name="Fraune S."/>
        </authorList>
    </citation>
    <scope>NUCLEOTIDE SEQUENCE</scope>
    <source>
        <strain evidence="2">G21630-S1</strain>
    </source>
</reference>
<protein>
    <submittedName>
        <fullName evidence="2">PAS domain-containing protein</fullName>
    </submittedName>
</protein>
<keyword evidence="3" id="KW-1185">Reference proteome</keyword>